<organism evidence="3 4">
    <name type="scientific">Clytia hemisphaerica</name>
    <dbReference type="NCBI Taxonomy" id="252671"/>
    <lineage>
        <taxon>Eukaryota</taxon>
        <taxon>Metazoa</taxon>
        <taxon>Cnidaria</taxon>
        <taxon>Hydrozoa</taxon>
        <taxon>Hydroidolina</taxon>
        <taxon>Leptothecata</taxon>
        <taxon>Obeliida</taxon>
        <taxon>Clytiidae</taxon>
        <taxon>Clytia</taxon>
    </lineage>
</organism>
<sequence length="611" mass="68968">MSNVNLLATPLDDLSKQEVASEAKVASEATIEERKSLLSIENGSKQSKGPKWLRHCCKWKFFILWLLSIITALIYIFHQNVLQPNVISFKTNPFTLGKIENREIELCNSNQMKRSFPDFDYALYGYNILFGYPLAVGHDPGLTHPIFQADYSNTKRTADCRYQVPEGYDLVPDVSCVTSFTSQTVKNSRQFSKELSVSAEVSGGGYGVSFSASSEYKKKETSMSASESVYVFSVASCNYYFSLLNENKPPKLTKDFINRAKELKTEDDVFKFFNYYGTHFMTYTLFGARFVYENKMSQESFKSESEESVSVSVKASYSGTFSLGAGFGMSSSQKQAAEDFQSKVETKTISIGAPPPADGNTMTWASTVKETPVPVRLKLDSIENLFSSLYMAGEDIDFESKRKLIASGRLNYCKKELEEKGIVDSCDMKSQAGSRIISLTGLTLHLPRYTGTYQHYKVNRDKCENKCINDDRCIVFEFAPSQCYLYFYKKGSNTTTSKKYEMSKGPGEGTFIFFDALKLLRHTLRVENVTVKESIAARASLHANKEDDCVKKCQEDQACEMLTYNRKGKAEDENNCKLFSDDKFECLSDEKDCKIIEPGDSYTDFVTIFNP</sequence>
<evidence type="ECO:0000313" key="4">
    <source>
        <dbReference type="Proteomes" id="UP000594262"/>
    </source>
</evidence>
<dbReference type="Pfam" id="PF01823">
    <property type="entry name" value="MACPF"/>
    <property type="match status" value="1"/>
</dbReference>
<evidence type="ECO:0000259" key="2">
    <source>
        <dbReference type="PROSITE" id="PS51412"/>
    </source>
</evidence>
<reference evidence="3" key="1">
    <citation type="submission" date="2021-01" db="UniProtKB">
        <authorList>
            <consortium name="EnsemblMetazoa"/>
        </authorList>
    </citation>
    <scope>IDENTIFICATION</scope>
</reference>
<name>A0A7M5V2C7_9CNID</name>
<evidence type="ECO:0000313" key="3">
    <source>
        <dbReference type="EnsemblMetazoa" id="CLYHEMP005048.1"/>
    </source>
</evidence>
<dbReference type="Proteomes" id="UP000594262">
    <property type="component" value="Unplaced"/>
</dbReference>
<keyword evidence="1" id="KW-1133">Transmembrane helix</keyword>
<protein>
    <recommendedName>
        <fullName evidence="2">MACPF domain-containing protein</fullName>
    </recommendedName>
</protein>
<dbReference type="InterPro" id="IPR006583">
    <property type="entry name" value="PAN-3_domain"/>
</dbReference>
<evidence type="ECO:0000256" key="1">
    <source>
        <dbReference type="SAM" id="Phobius"/>
    </source>
</evidence>
<keyword evidence="1" id="KW-0472">Membrane</keyword>
<dbReference type="PROSITE" id="PS51412">
    <property type="entry name" value="MACPF_2"/>
    <property type="match status" value="1"/>
</dbReference>
<feature type="transmembrane region" description="Helical" evidence="1">
    <location>
        <begin position="61"/>
        <end position="78"/>
    </location>
</feature>
<dbReference type="RefSeq" id="XP_066934662.1">
    <property type="nucleotide sequence ID" value="XM_067078561.1"/>
</dbReference>
<dbReference type="EnsemblMetazoa" id="CLYHEMT005048.1">
    <property type="protein sequence ID" value="CLYHEMP005048.1"/>
    <property type="gene ID" value="CLYHEMG005048"/>
</dbReference>
<dbReference type="OrthoDB" id="9989813at2759"/>
<dbReference type="GeneID" id="136822321"/>
<proteinExistence type="predicted"/>
<feature type="domain" description="MACPF" evidence="2">
    <location>
        <begin position="103"/>
        <end position="416"/>
    </location>
</feature>
<keyword evidence="1" id="KW-0812">Transmembrane</keyword>
<keyword evidence="4" id="KW-1185">Reference proteome</keyword>
<dbReference type="SMART" id="SM00457">
    <property type="entry name" value="MACPF"/>
    <property type="match status" value="1"/>
</dbReference>
<accession>A0A7M5V2C7</accession>
<dbReference type="Pfam" id="PF08277">
    <property type="entry name" value="PAN_3"/>
    <property type="match status" value="1"/>
</dbReference>
<dbReference type="InterPro" id="IPR003609">
    <property type="entry name" value="Pan_app"/>
</dbReference>
<dbReference type="AlphaFoldDB" id="A0A7M5V2C7"/>
<dbReference type="Pfam" id="PF00024">
    <property type="entry name" value="PAN_1"/>
    <property type="match status" value="1"/>
</dbReference>
<dbReference type="InterPro" id="IPR020864">
    <property type="entry name" value="MACPF"/>
</dbReference>